<sequence length="564" mass="63269">MSRNCGKSDEETLYFEELAKTAPVMVLSRRGPAILRVVKDLPEQHRVIYTKSDDTASGHARRARKRPFKDFMDGDSNISGAEPHIENTGSSSHMKLASLWLRNCLQNHDLCNTGVSSGHRLPRRLIDVSDPERPFLVNVAALPKDRKATQYVALSYCWGEGERVMTETTNYEAHLKCIPAPHKTLPKTFVDAFKVTHGLGFQYIWTDAFCMIQDSPEDKHDELPKMGDIYRISAEVTLATKCMRTDFLEPRGWILQEEILACRRLLFGTQMSWRCVGSDASEVCPVPSPKTRVTGTLEGRTEDKLRMWLYEANSVKSRPAVAQGSRANHFDAWYSILEVYSLKELSFIGDVLAAVDGLANMFSQAHKVKYLAGVWQEDLQLGLAWFVSNNERRNVEPYGNKWPSWSWASVGKVAIRFRKWPRYGVAVEDMGAELINATCQASCVPPIAGKLVIRARVRAAFIKYRRVRFPAVLYEDRACDLVLGTAALDRPLYGLDAGTDLDQPINVHSVVLALLHAQKTGGGEHAVYLVLGKKQDGSDYYVRRGVAFLDRSISGLALETLVIV</sequence>
<dbReference type="EMBL" id="KQ964248">
    <property type="protein sequence ID" value="KXJ92586.1"/>
    <property type="molecule type" value="Genomic_DNA"/>
</dbReference>
<dbReference type="STRING" id="196109.A0A136J6E7"/>
<protein>
    <recommendedName>
        <fullName evidence="1">Heterokaryon incompatibility domain-containing protein</fullName>
    </recommendedName>
</protein>
<dbReference type="Proteomes" id="UP000070501">
    <property type="component" value="Unassembled WGS sequence"/>
</dbReference>
<dbReference type="OrthoDB" id="5347061at2759"/>
<dbReference type="PANTHER" id="PTHR33112:SF16">
    <property type="entry name" value="HETEROKARYON INCOMPATIBILITY DOMAIN-CONTAINING PROTEIN"/>
    <property type="match status" value="1"/>
</dbReference>
<gene>
    <name evidence="2" type="ORF">Micbo1qcDRAFT_202801</name>
</gene>
<dbReference type="Pfam" id="PF06985">
    <property type="entry name" value="HET"/>
    <property type="match status" value="1"/>
</dbReference>
<evidence type="ECO:0000313" key="2">
    <source>
        <dbReference type="EMBL" id="KXJ92586.1"/>
    </source>
</evidence>
<reference evidence="3" key="1">
    <citation type="submission" date="2016-02" db="EMBL/GenBank/DDBJ databases">
        <title>Draft genome sequence of Microdochium bolleyi, a fungal endophyte of beachgrass.</title>
        <authorList>
            <consortium name="DOE Joint Genome Institute"/>
            <person name="David A.S."/>
            <person name="May G."/>
            <person name="Haridas S."/>
            <person name="Lim J."/>
            <person name="Wang M."/>
            <person name="Labutti K."/>
            <person name="Lipzen A."/>
            <person name="Barry K."/>
            <person name="Grigoriev I.V."/>
        </authorList>
    </citation>
    <scope>NUCLEOTIDE SEQUENCE [LARGE SCALE GENOMIC DNA]</scope>
    <source>
        <strain evidence="3">J235TASD1</strain>
    </source>
</reference>
<feature type="domain" description="Heterokaryon incompatibility" evidence="1">
    <location>
        <begin position="151"/>
        <end position="243"/>
    </location>
</feature>
<name>A0A136J6E7_9PEZI</name>
<keyword evidence="3" id="KW-1185">Reference proteome</keyword>
<dbReference type="InParanoid" id="A0A136J6E7"/>
<evidence type="ECO:0000313" key="3">
    <source>
        <dbReference type="Proteomes" id="UP000070501"/>
    </source>
</evidence>
<evidence type="ECO:0000259" key="1">
    <source>
        <dbReference type="Pfam" id="PF06985"/>
    </source>
</evidence>
<organism evidence="2 3">
    <name type="scientific">Microdochium bolleyi</name>
    <dbReference type="NCBI Taxonomy" id="196109"/>
    <lineage>
        <taxon>Eukaryota</taxon>
        <taxon>Fungi</taxon>
        <taxon>Dikarya</taxon>
        <taxon>Ascomycota</taxon>
        <taxon>Pezizomycotina</taxon>
        <taxon>Sordariomycetes</taxon>
        <taxon>Xylariomycetidae</taxon>
        <taxon>Xylariales</taxon>
        <taxon>Microdochiaceae</taxon>
        <taxon>Microdochium</taxon>
    </lineage>
</organism>
<dbReference type="AlphaFoldDB" id="A0A136J6E7"/>
<dbReference type="InterPro" id="IPR010730">
    <property type="entry name" value="HET"/>
</dbReference>
<dbReference type="PANTHER" id="PTHR33112">
    <property type="entry name" value="DOMAIN PROTEIN, PUTATIVE-RELATED"/>
    <property type="match status" value="1"/>
</dbReference>
<proteinExistence type="predicted"/>
<accession>A0A136J6E7</accession>